<organism evidence="5">
    <name type="scientific">Eutreptiella gymnastica</name>
    <dbReference type="NCBI Taxonomy" id="73025"/>
    <lineage>
        <taxon>Eukaryota</taxon>
        <taxon>Discoba</taxon>
        <taxon>Euglenozoa</taxon>
        <taxon>Euglenida</taxon>
        <taxon>Spirocuta</taxon>
        <taxon>Euglenophyceae</taxon>
        <taxon>Eutreptiales</taxon>
        <taxon>Eutreptiaceae</taxon>
        <taxon>Eutreptiella</taxon>
    </lineage>
</organism>
<evidence type="ECO:0000256" key="2">
    <source>
        <dbReference type="ARBA" id="ARBA00022448"/>
    </source>
</evidence>
<dbReference type="Gene3D" id="1.25.40.10">
    <property type="entry name" value="Tetratricopeptide repeat domain"/>
    <property type="match status" value="1"/>
</dbReference>
<keyword evidence="4" id="KW-0472">Membrane</keyword>
<dbReference type="GO" id="GO:0035494">
    <property type="term" value="P:SNARE complex disassembly"/>
    <property type="evidence" value="ECO:0007669"/>
    <property type="project" value="TreeGrafter"/>
</dbReference>
<dbReference type="CDD" id="cd15832">
    <property type="entry name" value="SNAP"/>
    <property type="match status" value="1"/>
</dbReference>
<comment type="subcellular location">
    <subcellularLocation>
        <location evidence="4">Membrane</location>
        <topology evidence="4">Peripheral membrane protein</topology>
    </subcellularLocation>
</comment>
<keyword evidence="4" id="KW-0931">ER-Golgi transport</keyword>
<accession>A0A7S4LJW9</accession>
<evidence type="ECO:0000256" key="1">
    <source>
        <dbReference type="ARBA" id="ARBA00010050"/>
    </source>
</evidence>
<sequence>MSVAQAEECMQKAEKKLNKKFDWFGGGNKVESAQELFQQAAVYYKANNRWESAGNAYLRAQECAAKLKCPIDCATYFQDAALMFKKVNIWKAAECTQKALEIRDQSGQIGRSAKLANELAEMFDTAGDMDNAVTWYNKAADYYRVENSISTGNQCRLKVAQFKAIQGYYGEAIETYENVAEQYLDDPLLKSSSTRFFFVALLCRLARHDPASQIQDAFSRYQNMDLQFSADMREHKFCVKIIAALEEVDVDAWQEAVNEFTSISPFDELKTSLMEAAVKALENPSLV</sequence>
<evidence type="ECO:0000256" key="4">
    <source>
        <dbReference type="RuleBase" id="RU367013"/>
    </source>
</evidence>
<dbReference type="PANTHER" id="PTHR13768:SF8">
    <property type="entry name" value="ALPHA-SOLUBLE NSF ATTACHMENT PROTEIN"/>
    <property type="match status" value="1"/>
</dbReference>
<evidence type="ECO:0000256" key="3">
    <source>
        <dbReference type="ARBA" id="ARBA00022927"/>
    </source>
</evidence>
<gene>
    <name evidence="5" type="ORF">EGYM00163_LOCUS45987</name>
</gene>
<dbReference type="GO" id="GO:0006886">
    <property type="term" value="P:intracellular protein transport"/>
    <property type="evidence" value="ECO:0007669"/>
    <property type="project" value="UniProtKB-UniRule"/>
</dbReference>
<dbReference type="Pfam" id="PF14938">
    <property type="entry name" value="SNAP"/>
    <property type="match status" value="1"/>
</dbReference>
<dbReference type="AlphaFoldDB" id="A0A7S4LJW9"/>
<dbReference type="GO" id="GO:0005483">
    <property type="term" value="F:soluble NSF attachment protein activity"/>
    <property type="evidence" value="ECO:0007669"/>
    <property type="project" value="TreeGrafter"/>
</dbReference>
<comment type="similarity">
    <text evidence="1 4">Belongs to the SNAP family.</text>
</comment>
<dbReference type="PRINTS" id="PR00448">
    <property type="entry name" value="NSFATTACHMNT"/>
</dbReference>
<comment type="function">
    <text evidence="4">Required for vesicular transport between the endoplasmic reticulum and the Golgi apparatus.</text>
</comment>
<keyword evidence="3 4" id="KW-0653">Protein transport</keyword>
<dbReference type="GO" id="GO:0019905">
    <property type="term" value="F:syntaxin binding"/>
    <property type="evidence" value="ECO:0007669"/>
    <property type="project" value="TreeGrafter"/>
</dbReference>
<dbReference type="InterPro" id="IPR000744">
    <property type="entry name" value="NSF_attach"/>
</dbReference>
<name>A0A7S4LJW9_9EUGL</name>
<dbReference type="GO" id="GO:0031201">
    <property type="term" value="C:SNARE complex"/>
    <property type="evidence" value="ECO:0007669"/>
    <property type="project" value="TreeGrafter"/>
</dbReference>
<proteinExistence type="inferred from homology"/>
<dbReference type="SUPFAM" id="SSF48452">
    <property type="entry name" value="TPR-like"/>
    <property type="match status" value="1"/>
</dbReference>
<evidence type="ECO:0000313" key="5">
    <source>
        <dbReference type="EMBL" id="CAE0834683.1"/>
    </source>
</evidence>
<dbReference type="EMBL" id="HBJA01133845">
    <property type="protein sequence ID" value="CAE0834683.1"/>
    <property type="molecule type" value="Transcribed_RNA"/>
</dbReference>
<dbReference type="PANTHER" id="PTHR13768">
    <property type="entry name" value="SOLUBLE NSF ATTACHMENT PROTEIN SNAP"/>
    <property type="match status" value="1"/>
</dbReference>
<protein>
    <submittedName>
        <fullName evidence="5">Uncharacterized protein</fullName>
    </submittedName>
</protein>
<dbReference type="GO" id="GO:0005774">
    <property type="term" value="C:vacuolar membrane"/>
    <property type="evidence" value="ECO:0007669"/>
    <property type="project" value="TreeGrafter"/>
</dbReference>
<reference evidence="5" key="1">
    <citation type="submission" date="2021-01" db="EMBL/GenBank/DDBJ databases">
        <authorList>
            <person name="Corre E."/>
            <person name="Pelletier E."/>
            <person name="Niang G."/>
            <person name="Scheremetjew M."/>
            <person name="Finn R."/>
            <person name="Kale V."/>
            <person name="Holt S."/>
            <person name="Cochrane G."/>
            <person name="Meng A."/>
            <person name="Brown T."/>
            <person name="Cohen L."/>
        </authorList>
    </citation>
    <scope>NUCLEOTIDE SEQUENCE</scope>
    <source>
        <strain evidence="5">CCMP1594</strain>
    </source>
</reference>
<keyword evidence="2 4" id="KW-0813">Transport</keyword>
<dbReference type="InterPro" id="IPR011990">
    <property type="entry name" value="TPR-like_helical_dom_sf"/>
</dbReference>